<accession>A0A9W8IQ10</accession>
<dbReference type="Proteomes" id="UP001140091">
    <property type="component" value="Unassembled WGS sequence"/>
</dbReference>
<evidence type="ECO:0000256" key="1">
    <source>
        <dbReference type="SAM" id="MobiDB-lite"/>
    </source>
</evidence>
<name>A0A9W8IQ10_9AGAR</name>
<evidence type="ECO:0000313" key="3">
    <source>
        <dbReference type="Proteomes" id="UP001140091"/>
    </source>
</evidence>
<feature type="region of interest" description="Disordered" evidence="1">
    <location>
        <begin position="243"/>
        <end position="268"/>
    </location>
</feature>
<sequence>MAASAPGLPSIPPPVSYIGPGSISVQKAANQIMDLIEHEKAIALQEKDATIKDLSALQESTSKALQDCKNQQAEANARHMHEMKTLSDELQHVKDSAAVERQRNQDLQPTIDALRRERDQLRQELDTSVFATQEAIEKMGIHKHSSGYFTFSTQWADLFKELGIEANKPWRPEKLHAVITTTAERLRHFRRAHLQPHQLQVHNDVNDPHALQAELARARAYVARLEGELACYINCPCHPPPPPPPPPPYTVPYPYPPPPRPPYSPPTI</sequence>
<dbReference type="AlphaFoldDB" id="A0A9W8IQ10"/>
<protein>
    <submittedName>
        <fullName evidence="2">Uncharacterized protein</fullName>
    </submittedName>
</protein>
<proteinExistence type="predicted"/>
<evidence type="ECO:0000313" key="2">
    <source>
        <dbReference type="EMBL" id="KAJ2920892.1"/>
    </source>
</evidence>
<feature type="non-terminal residue" evidence="2">
    <location>
        <position position="268"/>
    </location>
</feature>
<keyword evidence="3" id="KW-1185">Reference proteome</keyword>
<reference evidence="2" key="1">
    <citation type="submission" date="2022-06" db="EMBL/GenBank/DDBJ databases">
        <title>Genome Sequence of Candolleomyces eurysporus.</title>
        <authorList>
            <person name="Buettner E."/>
        </authorList>
    </citation>
    <scope>NUCLEOTIDE SEQUENCE</scope>
    <source>
        <strain evidence="2">VTCC 930004</strain>
    </source>
</reference>
<dbReference type="EMBL" id="JANBPK010001728">
    <property type="protein sequence ID" value="KAJ2920892.1"/>
    <property type="molecule type" value="Genomic_DNA"/>
</dbReference>
<gene>
    <name evidence="2" type="ORF">H1R20_g16204</name>
</gene>
<organism evidence="2 3">
    <name type="scientific">Candolleomyces eurysporus</name>
    <dbReference type="NCBI Taxonomy" id="2828524"/>
    <lineage>
        <taxon>Eukaryota</taxon>
        <taxon>Fungi</taxon>
        <taxon>Dikarya</taxon>
        <taxon>Basidiomycota</taxon>
        <taxon>Agaricomycotina</taxon>
        <taxon>Agaricomycetes</taxon>
        <taxon>Agaricomycetidae</taxon>
        <taxon>Agaricales</taxon>
        <taxon>Agaricineae</taxon>
        <taxon>Psathyrellaceae</taxon>
        <taxon>Candolleomyces</taxon>
    </lineage>
</organism>
<comment type="caution">
    <text evidence="2">The sequence shown here is derived from an EMBL/GenBank/DDBJ whole genome shotgun (WGS) entry which is preliminary data.</text>
</comment>